<evidence type="ECO:0000313" key="3">
    <source>
        <dbReference type="Proteomes" id="UP001482620"/>
    </source>
</evidence>
<organism evidence="2 3">
    <name type="scientific">Ilyodon furcidens</name>
    <name type="common">goldbreast splitfin</name>
    <dbReference type="NCBI Taxonomy" id="33524"/>
    <lineage>
        <taxon>Eukaryota</taxon>
        <taxon>Metazoa</taxon>
        <taxon>Chordata</taxon>
        <taxon>Craniata</taxon>
        <taxon>Vertebrata</taxon>
        <taxon>Euteleostomi</taxon>
        <taxon>Actinopterygii</taxon>
        <taxon>Neopterygii</taxon>
        <taxon>Teleostei</taxon>
        <taxon>Neoteleostei</taxon>
        <taxon>Acanthomorphata</taxon>
        <taxon>Ovalentaria</taxon>
        <taxon>Atherinomorphae</taxon>
        <taxon>Cyprinodontiformes</taxon>
        <taxon>Goodeidae</taxon>
        <taxon>Ilyodon</taxon>
    </lineage>
</organism>
<gene>
    <name evidence="2" type="ORF">ILYODFUR_031169</name>
</gene>
<protein>
    <submittedName>
        <fullName evidence="2">Uncharacterized protein</fullName>
    </submittedName>
</protein>
<proteinExistence type="predicted"/>
<dbReference type="EMBL" id="JAHRIQ010027947">
    <property type="protein sequence ID" value="MEQ2230607.1"/>
    <property type="molecule type" value="Genomic_DNA"/>
</dbReference>
<feature type="compositionally biased region" description="Basic and acidic residues" evidence="1">
    <location>
        <begin position="21"/>
        <end position="35"/>
    </location>
</feature>
<accession>A0ABV0TED1</accession>
<evidence type="ECO:0000256" key="1">
    <source>
        <dbReference type="SAM" id="MobiDB-lite"/>
    </source>
</evidence>
<sequence>MSRRSDRLTLQARDSNAAEPAVREPLKKRKSEPSKKKLQPAAKKQNYEIQRNKTRMLRFATPLRPIH</sequence>
<evidence type="ECO:0000313" key="2">
    <source>
        <dbReference type="EMBL" id="MEQ2230607.1"/>
    </source>
</evidence>
<keyword evidence="3" id="KW-1185">Reference proteome</keyword>
<name>A0ABV0TED1_9TELE</name>
<reference evidence="2 3" key="1">
    <citation type="submission" date="2021-06" db="EMBL/GenBank/DDBJ databases">
        <authorList>
            <person name="Palmer J.M."/>
        </authorList>
    </citation>
    <scope>NUCLEOTIDE SEQUENCE [LARGE SCALE GENOMIC DNA]</scope>
    <source>
        <strain evidence="3">if_2019</strain>
        <tissue evidence="2">Muscle</tissue>
    </source>
</reference>
<comment type="caution">
    <text evidence="2">The sequence shown here is derived from an EMBL/GenBank/DDBJ whole genome shotgun (WGS) entry which is preliminary data.</text>
</comment>
<feature type="region of interest" description="Disordered" evidence="1">
    <location>
        <begin position="1"/>
        <end position="45"/>
    </location>
</feature>
<dbReference type="Proteomes" id="UP001482620">
    <property type="component" value="Unassembled WGS sequence"/>
</dbReference>